<dbReference type="EMBL" id="MGLG01000005">
    <property type="protein sequence ID" value="OGN41622.1"/>
    <property type="molecule type" value="Genomic_DNA"/>
</dbReference>
<gene>
    <name evidence="1" type="ORF">A2606_00885</name>
</gene>
<evidence type="ECO:0000313" key="1">
    <source>
        <dbReference type="EMBL" id="OGN41622.1"/>
    </source>
</evidence>
<sequence>MNGKKMRVFGIEPFRNGFILRVKYGYENAMIYVDHRVEVRDGQIQVQYRRKPVQELITFYGRLEYRSNMTSYLTVVG</sequence>
<reference evidence="1 2" key="1">
    <citation type="journal article" date="2016" name="Nat. Commun.">
        <title>Thousands of microbial genomes shed light on interconnected biogeochemical processes in an aquifer system.</title>
        <authorList>
            <person name="Anantharaman K."/>
            <person name="Brown C.T."/>
            <person name="Hug L.A."/>
            <person name="Sharon I."/>
            <person name="Castelle C.J."/>
            <person name="Probst A.J."/>
            <person name="Thomas B.C."/>
            <person name="Singh A."/>
            <person name="Wilkins M.J."/>
            <person name="Karaoz U."/>
            <person name="Brodie E.L."/>
            <person name="Williams K.H."/>
            <person name="Hubbard S.S."/>
            <person name="Banfield J.F."/>
        </authorList>
    </citation>
    <scope>NUCLEOTIDE SEQUENCE [LARGE SCALE GENOMIC DNA]</scope>
</reference>
<protein>
    <submittedName>
        <fullName evidence="1">Uncharacterized protein</fullName>
    </submittedName>
</protein>
<dbReference type="AlphaFoldDB" id="A0A1F8HVR4"/>
<dbReference type="Proteomes" id="UP000178043">
    <property type="component" value="Unassembled WGS sequence"/>
</dbReference>
<proteinExistence type="predicted"/>
<comment type="caution">
    <text evidence="1">The sequence shown here is derived from an EMBL/GenBank/DDBJ whole genome shotgun (WGS) entry which is preliminary data.</text>
</comment>
<organism evidence="1 2">
    <name type="scientific">Candidatus Yanofskybacteria bacterium RIFOXYD1_FULL_42_10</name>
    <dbReference type="NCBI Taxonomy" id="1802718"/>
    <lineage>
        <taxon>Bacteria</taxon>
        <taxon>Candidatus Yanofskyibacteriota</taxon>
    </lineage>
</organism>
<evidence type="ECO:0000313" key="2">
    <source>
        <dbReference type="Proteomes" id="UP000178043"/>
    </source>
</evidence>
<accession>A0A1F8HVR4</accession>
<name>A0A1F8HVR4_9BACT</name>